<dbReference type="Proteomes" id="UP000250321">
    <property type="component" value="Unassembled WGS sequence"/>
</dbReference>
<feature type="compositionally biased region" description="Basic and acidic residues" evidence="1">
    <location>
        <begin position="83"/>
        <end position="101"/>
    </location>
</feature>
<feature type="region of interest" description="Disordered" evidence="1">
    <location>
        <begin position="1"/>
        <end position="27"/>
    </location>
</feature>
<evidence type="ECO:0000256" key="1">
    <source>
        <dbReference type="SAM" id="MobiDB-lite"/>
    </source>
</evidence>
<reference evidence="2 3" key="1">
    <citation type="submission" date="2018-02" db="EMBL/GenBank/DDBJ databases">
        <title>Draft genome of wild Prunus yedoensis var. nudiflora.</title>
        <authorList>
            <person name="Baek S."/>
            <person name="Kim J.-H."/>
            <person name="Choi K."/>
            <person name="Kim G.-B."/>
            <person name="Cho A."/>
            <person name="Jang H."/>
            <person name="Shin C.-H."/>
            <person name="Yu H.-J."/>
            <person name="Mun J.-H."/>
        </authorList>
    </citation>
    <scope>NUCLEOTIDE SEQUENCE [LARGE SCALE GENOMIC DNA]</scope>
    <source>
        <strain evidence="3">cv. Jeju island</strain>
        <tissue evidence="2">Leaf</tissue>
    </source>
</reference>
<comment type="caution">
    <text evidence="2">The sequence shown here is derived from an EMBL/GenBank/DDBJ whole genome shotgun (WGS) entry which is preliminary data.</text>
</comment>
<feature type="region of interest" description="Disordered" evidence="1">
    <location>
        <begin position="70"/>
        <end position="101"/>
    </location>
</feature>
<proteinExistence type="predicted"/>
<gene>
    <name evidence="2" type="ORF">Pyn_26432</name>
</gene>
<evidence type="ECO:0000313" key="2">
    <source>
        <dbReference type="EMBL" id="PQQ21976.1"/>
    </source>
</evidence>
<dbReference type="AlphaFoldDB" id="A0A315B6L1"/>
<organism evidence="2 3">
    <name type="scientific">Prunus yedoensis var. nudiflora</name>
    <dbReference type="NCBI Taxonomy" id="2094558"/>
    <lineage>
        <taxon>Eukaryota</taxon>
        <taxon>Viridiplantae</taxon>
        <taxon>Streptophyta</taxon>
        <taxon>Embryophyta</taxon>
        <taxon>Tracheophyta</taxon>
        <taxon>Spermatophyta</taxon>
        <taxon>Magnoliopsida</taxon>
        <taxon>eudicotyledons</taxon>
        <taxon>Gunneridae</taxon>
        <taxon>Pentapetalae</taxon>
        <taxon>rosids</taxon>
        <taxon>fabids</taxon>
        <taxon>Rosales</taxon>
        <taxon>Rosaceae</taxon>
        <taxon>Amygdaloideae</taxon>
        <taxon>Amygdaleae</taxon>
        <taxon>Prunus</taxon>
    </lineage>
</organism>
<sequence>MLPDPREGPSFAQSTPLCDEPPGFERHQLESCQSPVLAQIEQPVGVDSPAASNTVPYSVQHEVDMVAAQSWSEEEDGFTPVVSKEKEKEKDCTNSSRADCH</sequence>
<name>A0A315B6L1_PRUYE</name>
<dbReference type="EMBL" id="PJQY01000002">
    <property type="protein sequence ID" value="PQQ21976.1"/>
    <property type="molecule type" value="Genomic_DNA"/>
</dbReference>
<accession>A0A315B6L1</accession>
<protein>
    <submittedName>
        <fullName evidence="2">Uncharacterized protein</fullName>
    </submittedName>
</protein>
<keyword evidence="3" id="KW-1185">Reference proteome</keyword>
<evidence type="ECO:0000313" key="3">
    <source>
        <dbReference type="Proteomes" id="UP000250321"/>
    </source>
</evidence>